<dbReference type="PROSITE" id="PS51462">
    <property type="entry name" value="NUDIX"/>
    <property type="match status" value="1"/>
</dbReference>
<feature type="domain" description="Nudix hydrolase" evidence="5">
    <location>
        <begin position="1"/>
        <end position="151"/>
    </location>
</feature>
<evidence type="ECO:0000313" key="6">
    <source>
        <dbReference type="EMBL" id="SEQ20750.1"/>
    </source>
</evidence>
<dbReference type="Gene3D" id="3.90.79.10">
    <property type="entry name" value="Nucleoside Triphosphate Pyrophosphohydrolase"/>
    <property type="match status" value="1"/>
</dbReference>
<dbReference type="SUPFAM" id="SSF55811">
    <property type="entry name" value="Nudix"/>
    <property type="match status" value="1"/>
</dbReference>
<dbReference type="InterPro" id="IPR020084">
    <property type="entry name" value="NUDIX_hydrolase_CS"/>
</dbReference>
<dbReference type="InterPro" id="IPR020476">
    <property type="entry name" value="Nudix_hydrolase"/>
</dbReference>
<dbReference type="PANTHER" id="PTHR43046">
    <property type="entry name" value="GDP-MANNOSE MANNOSYL HYDROLASE"/>
    <property type="match status" value="1"/>
</dbReference>
<keyword evidence="3 4" id="KW-0378">Hydrolase</keyword>
<dbReference type="PROSITE" id="PS00893">
    <property type="entry name" value="NUDIX_BOX"/>
    <property type="match status" value="1"/>
</dbReference>
<evidence type="ECO:0000256" key="1">
    <source>
        <dbReference type="ARBA" id="ARBA00001946"/>
    </source>
</evidence>
<dbReference type="EMBL" id="FOFR01000002">
    <property type="protein sequence ID" value="SEQ20750.1"/>
    <property type="molecule type" value="Genomic_DNA"/>
</dbReference>
<gene>
    <name evidence="6" type="ORF">SAMN05216188_102403</name>
</gene>
<comment type="similarity">
    <text evidence="2 4">Belongs to the Nudix hydrolase family.</text>
</comment>
<dbReference type="InterPro" id="IPR015797">
    <property type="entry name" value="NUDIX_hydrolase-like_dom_sf"/>
</dbReference>
<dbReference type="PANTHER" id="PTHR43046:SF14">
    <property type="entry name" value="MUTT_NUDIX FAMILY PROTEIN"/>
    <property type="match status" value="1"/>
</dbReference>
<proteinExistence type="inferred from homology"/>
<evidence type="ECO:0000256" key="2">
    <source>
        <dbReference type="ARBA" id="ARBA00005582"/>
    </source>
</evidence>
<dbReference type="InterPro" id="IPR000086">
    <property type="entry name" value="NUDIX_hydrolase_dom"/>
</dbReference>
<dbReference type="PRINTS" id="PR00502">
    <property type="entry name" value="NUDIXFAMILY"/>
</dbReference>
<evidence type="ECO:0000259" key="5">
    <source>
        <dbReference type="PROSITE" id="PS51462"/>
    </source>
</evidence>
<dbReference type="STRING" id="402600.SAMN05216188_102403"/>
<dbReference type="Proteomes" id="UP000199352">
    <property type="component" value="Unassembled WGS sequence"/>
</dbReference>
<evidence type="ECO:0000256" key="3">
    <source>
        <dbReference type="ARBA" id="ARBA00022801"/>
    </source>
</evidence>
<dbReference type="RefSeq" id="WP_089949815.1">
    <property type="nucleotide sequence ID" value="NZ_FOFR01000002.1"/>
</dbReference>
<dbReference type="GO" id="GO:0016787">
    <property type="term" value="F:hydrolase activity"/>
    <property type="evidence" value="ECO:0007669"/>
    <property type="project" value="UniProtKB-KW"/>
</dbReference>
<dbReference type="CDD" id="cd02883">
    <property type="entry name" value="NUDIX_Hydrolase"/>
    <property type="match status" value="1"/>
</dbReference>
<keyword evidence="7" id="KW-1185">Reference proteome</keyword>
<organism evidence="6 7">
    <name type="scientific">Lentzea xinjiangensis</name>
    <dbReference type="NCBI Taxonomy" id="402600"/>
    <lineage>
        <taxon>Bacteria</taxon>
        <taxon>Bacillati</taxon>
        <taxon>Actinomycetota</taxon>
        <taxon>Actinomycetes</taxon>
        <taxon>Pseudonocardiales</taxon>
        <taxon>Pseudonocardiaceae</taxon>
        <taxon>Lentzea</taxon>
    </lineage>
</organism>
<sequence length="161" mass="17973">MAVLPIRDRVGNVLIDVRFPGEAEHADVPASLVVVVHAHAVLMMFDSRRRQWELPGGMREHGESPHQTAVRELREETGIRGAGLTFAGVAEFDLVAPPRRELLAVYRGELQVVPRLVVNDEALGFRWWRPSEPVSGAMSPLDAEIARRVFRHGRDGETIGR</sequence>
<dbReference type="Pfam" id="PF00293">
    <property type="entry name" value="NUDIX"/>
    <property type="match status" value="1"/>
</dbReference>
<comment type="cofactor">
    <cofactor evidence="1">
        <name>Mg(2+)</name>
        <dbReference type="ChEBI" id="CHEBI:18420"/>
    </cofactor>
</comment>
<name>A0A1H9E4U5_9PSEU</name>
<dbReference type="OrthoDB" id="3689607at2"/>
<protein>
    <submittedName>
        <fullName evidence="6">NUDIX domain-containing protein</fullName>
    </submittedName>
</protein>
<evidence type="ECO:0000256" key="4">
    <source>
        <dbReference type="RuleBase" id="RU003476"/>
    </source>
</evidence>
<accession>A0A1H9E4U5</accession>
<reference evidence="7" key="1">
    <citation type="submission" date="2016-10" db="EMBL/GenBank/DDBJ databases">
        <authorList>
            <person name="Varghese N."/>
            <person name="Submissions S."/>
        </authorList>
    </citation>
    <scope>NUCLEOTIDE SEQUENCE [LARGE SCALE GENOMIC DNA]</scope>
    <source>
        <strain evidence="7">CGMCC 4.3525</strain>
    </source>
</reference>
<dbReference type="AlphaFoldDB" id="A0A1H9E4U5"/>
<evidence type="ECO:0000313" key="7">
    <source>
        <dbReference type="Proteomes" id="UP000199352"/>
    </source>
</evidence>